<keyword evidence="2" id="KW-1185">Reference proteome</keyword>
<evidence type="ECO:0000313" key="1">
    <source>
        <dbReference type="EnsemblPlants" id="AVESA.00010b.r2.2CG0276800.1.CDS"/>
    </source>
</evidence>
<protein>
    <submittedName>
        <fullName evidence="1">Uncharacterized protein</fullName>
    </submittedName>
</protein>
<dbReference type="Proteomes" id="UP001732700">
    <property type="component" value="Chromosome 2C"/>
</dbReference>
<organism evidence="1 2">
    <name type="scientific">Avena sativa</name>
    <name type="common">Oat</name>
    <dbReference type="NCBI Taxonomy" id="4498"/>
    <lineage>
        <taxon>Eukaryota</taxon>
        <taxon>Viridiplantae</taxon>
        <taxon>Streptophyta</taxon>
        <taxon>Embryophyta</taxon>
        <taxon>Tracheophyta</taxon>
        <taxon>Spermatophyta</taxon>
        <taxon>Magnoliopsida</taxon>
        <taxon>Liliopsida</taxon>
        <taxon>Poales</taxon>
        <taxon>Poaceae</taxon>
        <taxon>BOP clade</taxon>
        <taxon>Pooideae</taxon>
        <taxon>Poodae</taxon>
        <taxon>Poeae</taxon>
        <taxon>Poeae Chloroplast Group 1 (Aveneae type)</taxon>
        <taxon>Aveninae</taxon>
        <taxon>Avena</taxon>
    </lineage>
</organism>
<accession>A0ACD5UM91</accession>
<name>A0ACD5UM91_AVESA</name>
<sequence>MVARRFVVRQAPAGEEHAVEYDTEDGLDVLRFQIFSLTSVPPDLQKIVVEADGSVVDDGTDLESISDCLRLVSIDDGDDTDAAAAAAAARAQEKSDEELARMIQAEEEALLLQHYSIQNDGGELFRERVEPYLRQVLKYEDPMRQDAALKTVPVDELKEKALISLAKEGTFSPSKNEEDHAFLLQLLFWFKQSFRWVNAAACDSCDRETSLVGMGNALPSEIEFGASRVEIYRCNHCSSITRFPRYNDPYKLLQTRKGRCGEWANCFTFYCRAFGYEARLILDFTDHVWTECYSNFYGRWMHLDPCEGVYDNPLLYEKGWSKKLDYAIAISKDGVRDVTKRYTRKWHEVLSRRTITSEDTVSAVLSNITGKYRSGLSTVELSAIENRDMKESEELTKATYLEVNNSISLPGRQSGSLEWRTARLEVGQADSLSCSSCPVRRCVDAHVTKIYDALSAVLSHFCDTNTPNERIIEVLDTWRSLMQNLKDANFKSRRVTLDQKSKQNFEDILPFAERLLSAISLKAELGTNGDRSVATDGNLIHASLALPVALDALDEILSNCKSNILYTKGHQFPRGNRLCSGSVLASSEQLPVGIATAAFDGIRLSKWEEPDGAKGCWLIYKVDDAQTCELESYDLMSANDVPERDPMDWVLEGSTDGGSTWSTIDARSSVMFDSRFCRKSFAVDKRYMANTFRFRFLRARDSSANPRFQIGSIDLYGKST</sequence>
<evidence type="ECO:0000313" key="2">
    <source>
        <dbReference type="Proteomes" id="UP001732700"/>
    </source>
</evidence>
<reference evidence="1" key="1">
    <citation type="submission" date="2021-05" db="EMBL/GenBank/DDBJ databases">
        <authorList>
            <person name="Scholz U."/>
            <person name="Mascher M."/>
            <person name="Fiebig A."/>
        </authorList>
    </citation>
    <scope>NUCLEOTIDE SEQUENCE [LARGE SCALE GENOMIC DNA]</scope>
</reference>
<proteinExistence type="predicted"/>
<dbReference type="EnsemblPlants" id="AVESA.00010b.r2.2CG0276800.1">
    <property type="protein sequence ID" value="AVESA.00010b.r2.2CG0276800.1.CDS"/>
    <property type="gene ID" value="AVESA.00010b.r2.2CG0276800"/>
</dbReference>
<reference evidence="1" key="2">
    <citation type="submission" date="2025-09" db="UniProtKB">
        <authorList>
            <consortium name="EnsemblPlants"/>
        </authorList>
    </citation>
    <scope>IDENTIFICATION</scope>
</reference>